<sequence>MNLLLSWINVLPDLSLPDREVKSLLYADDLVLVSPTEQGLQQQLDIVEKYGQIWTLTANMKKTNIMIFQKRPRCQFTINNRIIELTISYTYLGVLHTPLAFCEEDLPYYASDWFCPNITNRTKGATFAQRKLAVIALAECDLLSNLSAAWHLWMAVEFDQCGGEEGDGSPTEDMTEEGARYSLTIFLENRTMHGSSLAAQGTLDGIKSFLLILSSIVCSRIKAVYCALRLSPTEDMTEEGARYSLTIFLENRTMHGSSLAAQGTLDGIKSFLLILSSIVCSRIKAVYCALRLLGLKCEPSSLMNLPTGQSLLEIKTRLPPIHTPYHTETFFCCAPLSSPSLLLASGIS</sequence>
<evidence type="ECO:0000313" key="3">
    <source>
        <dbReference type="Proteomes" id="UP000438429"/>
    </source>
</evidence>
<gene>
    <name evidence="2" type="ORF">F2P81_019863</name>
</gene>
<feature type="domain" description="Reverse transcriptase" evidence="1">
    <location>
        <begin position="1"/>
        <end position="96"/>
    </location>
</feature>
<name>A0A6A4S7E4_SCOMX</name>
<organism evidence="2 3">
    <name type="scientific">Scophthalmus maximus</name>
    <name type="common">Turbot</name>
    <name type="synonym">Psetta maxima</name>
    <dbReference type="NCBI Taxonomy" id="52904"/>
    <lineage>
        <taxon>Eukaryota</taxon>
        <taxon>Metazoa</taxon>
        <taxon>Chordata</taxon>
        <taxon>Craniata</taxon>
        <taxon>Vertebrata</taxon>
        <taxon>Euteleostomi</taxon>
        <taxon>Actinopterygii</taxon>
        <taxon>Neopterygii</taxon>
        <taxon>Teleostei</taxon>
        <taxon>Neoteleostei</taxon>
        <taxon>Acanthomorphata</taxon>
        <taxon>Carangaria</taxon>
        <taxon>Pleuronectiformes</taxon>
        <taxon>Pleuronectoidei</taxon>
        <taxon>Scophthalmidae</taxon>
        <taxon>Scophthalmus</taxon>
    </lineage>
</organism>
<dbReference type="InterPro" id="IPR000477">
    <property type="entry name" value="RT_dom"/>
</dbReference>
<dbReference type="AlphaFoldDB" id="A0A6A4S7E4"/>
<evidence type="ECO:0000313" key="2">
    <source>
        <dbReference type="EMBL" id="KAF0027122.1"/>
    </source>
</evidence>
<proteinExistence type="predicted"/>
<evidence type="ECO:0000259" key="1">
    <source>
        <dbReference type="PROSITE" id="PS50878"/>
    </source>
</evidence>
<accession>A0A6A4S7E4</accession>
<dbReference type="PANTHER" id="PTHR47027:SF20">
    <property type="entry name" value="REVERSE TRANSCRIPTASE-LIKE PROTEIN WITH RNA-DIRECTED DNA POLYMERASE DOMAIN"/>
    <property type="match status" value="1"/>
</dbReference>
<dbReference type="PROSITE" id="PS50878">
    <property type="entry name" value="RT_POL"/>
    <property type="match status" value="1"/>
</dbReference>
<comment type="caution">
    <text evidence="2">The sequence shown here is derived from an EMBL/GenBank/DDBJ whole genome shotgun (WGS) entry which is preliminary data.</text>
</comment>
<reference evidence="2 3" key="1">
    <citation type="submission" date="2019-06" db="EMBL/GenBank/DDBJ databases">
        <title>Draft genomes of female and male turbot (Scophthalmus maximus).</title>
        <authorList>
            <person name="Xu H."/>
            <person name="Xu X.-W."/>
            <person name="Shao C."/>
            <person name="Chen S."/>
        </authorList>
    </citation>
    <scope>NUCLEOTIDE SEQUENCE [LARGE SCALE GENOMIC DNA]</scope>
    <source>
        <strain evidence="2">Ysfricsl-2016a</strain>
        <tissue evidence="2">Blood</tissue>
    </source>
</reference>
<dbReference type="Proteomes" id="UP000438429">
    <property type="component" value="Unassembled WGS sequence"/>
</dbReference>
<dbReference type="Pfam" id="PF00078">
    <property type="entry name" value="RVT_1"/>
    <property type="match status" value="1"/>
</dbReference>
<protein>
    <recommendedName>
        <fullName evidence="1">Reverse transcriptase domain-containing protein</fullName>
    </recommendedName>
</protein>
<dbReference type="EMBL" id="VEVO01000018">
    <property type="protein sequence ID" value="KAF0027122.1"/>
    <property type="molecule type" value="Genomic_DNA"/>
</dbReference>
<dbReference type="PANTHER" id="PTHR47027">
    <property type="entry name" value="REVERSE TRANSCRIPTASE DOMAIN-CONTAINING PROTEIN"/>
    <property type="match status" value="1"/>
</dbReference>